<sequence length="221" mass="25134">MKITVRKRTFFLVIILCIAVGFFVAYNIFNKISSSSSKPWIVADADNISKKFISKETLIKKIQQKQRLITTEAQVNEKVTIDNSWGNLDIFKKIQNISFTGTGTYSVDLSTLKNDNVNIDNKGKKITLNISSPQIEAISIDDSKTQYQTDNGLLRFGEIKLTTEEHEAIMDNVKKDMKSKMLEQPYYNNAISNSEKSIKNILNSILENSDVKYSISINFKK</sequence>
<proteinExistence type="predicted"/>
<evidence type="ECO:0000313" key="1">
    <source>
        <dbReference type="EMBL" id="URZ09663.1"/>
    </source>
</evidence>
<dbReference type="KEGG" id="crw:CROST_003460"/>
<gene>
    <name evidence="1" type="ORF">CROST_003460</name>
</gene>
<dbReference type="Proteomes" id="UP000190951">
    <property type="component" value="Chromosome"/>
</dbReference>
<protein>
    <submittedName>
        <fullName evidence="1">Uncharacterized protein</fullName>
    </submittedName>
</protein>
<accession>A0A1S8L3U3</accession>
<dbReference type="AlphaFoldDB" id="A0A1S8L3U3"/>
<reference evidence="1 2" key="1">
    <citation type="submission" date="2022-04" db="EMBL/GenBank/DDBJ databases">
        <title>Genome sequence of C. roseum typestrain.</title>
        <authorList>
            <person name="Poehlein A."/>
            <person name="Schoch T."/>
            <person name="Duerre P."/>
            <person name="Daniel R."/>
        </authorList>
    </citation>
    <scope>NUCLEOTIDE SEQUENCE [LARGE SCALE GENOMIC DNA]</scope>
    <source>
        <strain evidence="1 2">DSM 7320</strain>
    </source>
</reference>
<organism evidence="1 2">
    <name type="scientific">Clostridium felsineum</name>
    <dbReference type="NCBI Taxonomy" id="36839"/>
    <lineage>
        <taxon>Bacteria</taxon>
        <taxon>Bacillati</taxon>
        <taxon>Bacillota</taxon>
        <taxon>Clostridia</taxon>
        <taxon>Eubacteriales</taxon>
        <taxon>Clostridiaceae</taxon>
        <taxon>Clostridium</taxon>
    </lineage>
</organism>
<evidence type="ECO:0000313" key="2">
    <source>
        <dbReference type="Proteomes" id="UP000190951"/>
    </source>
</evidence>
<dbReference type="Pfam" id="PF14014">
    <property type="entry name" value="DUF4230"/>
    <property type="match status" value="1"/>
</dbReference>
<dbReference type="EMBL" id="CP096983">
    <property type="protein sequence ID" value="URZ09663.1"/>
    <property type="molecule type" value="Genomic_DNA"/>
</dbReference>
<keyword evidence="2" id="KW-1185">Reference proteome</keyword>
<name>A0A1S8L3U3_9CLOT</name>
<dbReference type="STRING" id="84029.CROST_27460"/>
<dbReference type="RefSeq" id="WP_077833230.1">
    <property type="nucleotide sequence ID" value="NZ_CP096983.1"/>
</dbReference>
<dbReference type="InterPro" id="IPR025324">
    <property type="entry name" value="DUF4230"/>
</dbReference>